<gene>
    <name evidence="3" type="ORF">A2Y84_01530</name>
</gene>
<evidence type="ECO:0000313" key="3">
    <source>
        <dbReference type="EMBL" id="OGY56744.1"/>
    </source>
</evidence>
<name>A0A1G1YWQ2_9BACT</name>
<accession>A0A1G1YWQ2</accession>
<sequence length="349" mass="38760">FAPRFRGYRDKDDHVFRYPSLSVGYKAEYPLPLPTWRDAEFARAHKIDIVHAQHPWGIGHSALKLAKKLSVPIVFTNHTRYEFYVDYVPPLIPKRLMIRLVEGAAARFANKTNAVIVPTLSIKDYLIKNGVKESLIHILPSGVAASDLKNAPDANLRERYGIPGDHKLLLYFGRVGPEKNLPTILEAYKRIIEKEEKVTLVMAGGTKGAEAYLEFLKKYAEKIGISDRVHFTGIIPPEGRGGYFREGDIFIHSSLSETQGLILADAMVFGLPIVAIRASGVVDLIVDGENGLMTGPGPDELADGVLRVLREEGLREKLSEGAKKTAQGYTIEAVTKRLENIYKDLLASD</sequence>
<feature type="domain" description="Glycosyltransferase subfamily 4-like N-terminal" evidence="2">
    <location>
        <begin position="3"/>
        <end position="144"/>
    </location>
</feature>
<dbReference type="Proteomes" id="UP000177062">
    <property type="component" value="Unassembled WGS sequence"/>
</dbReference>
<evidence type="ECO:0000313" key="4">
    <source>
        <dbReference type="Proteomes" id="UP000177062"/>
    </source>
</evidence>
<feature type="non-terminal residue" evidence="3">
    <location>
        <position position="1"/>
    </location>
</feature>
<dbReference type="SUPFAM" id="SSF53756">
    <property type="entry name" value="UDP-Glycosyltransferase/glycogen phosphorylase"/>
    <property type="match status" value="1"/>
</dbReference>
<reference evidence="3 4" key="1">
    <citation type="journal article" date="2016" name="Nat. Commun.">
        <title>Thousands of microbial genomes shed light on interconnected biogeochemical processes in an aquifer system.</title>
        <authorList>
            <person name="Anantharaman K."/>
            <person name="Brown C.T."/>
            <person name="Hug L.A."/>
            <person name="Sharon I."/>
            <person name="Castelle C.J."/>
            <person name="Probst A.J."/>
            <person name="Thomas B.C."/>
            <person name="Singh A."/>
            <person name="Wilkins M.J."/>
            <person name="Karaoz U."/>
            <person name="Brodie E.L."/>
            <person name="Williams K.H."/>
            <person name="Hubbard S.S."/>
            <person name="Banfield J.F."/>
        </authorList>
    </citation>
    <scope>NUCLEOTIDE SEQUENCE [LARGE SCALE GENOMIC DNA]</scope>
</reference>
<dbReference type="InterPro" id="IPR028098">
    <property type="entry name" value="Glyco_trans_4-like_N"/>
</dbReference>
<dbReference type="AlphaFoldDB" id="A0A1G1YWQ2"/>
<dbReference type="PANTHER" id="PTHR45947">
    <property type="entry name" value="SULFOQUINOVOSYL TRANSFERASE SQD2"/>
    <property type="match status" value="1"/>
</dbReference>
<dbReference type="EMBL" id="MHIT01000019">
    <property type="protein sequence ID" value="OGY56744.1"/>
    <property type="molecule type" value="Genomic_DNA"/>
</dbReference>
<feature type="domain" description="Glycosyl transferase family 1" evidence="1">
    <location>
        <begin position="155"/>
        <end position="324"/>
    </location>
</feature>
<organism evidence="3 4">
    <name type="scientific">Candidatus Colwellbacteria bacterium RBG_13_48_8</name>
    <dbReference type="NCBI Taxonomy" id="1797685"/>
    <lineage>
        <taxon>Bacteria</taxon>
        <taxon>Candidatus Colwelliibacteriota</taxon>
    </lineage>
</organism>
<dbReference type="Pfam" id="PF13439">
    <property type="entry name" value="Glyco_transf_4"/>
    <property type="match status" value="1"/>
</dbReference>
<dbReference type="PANTHER" id="PTHR45947:SF3">
    <property type="entry name" value="SULFOQUINOVOSYL TRANSFERASE SQD2"/>
    <property type="match status" value="1"/>
</dbReference>
<dbReference type="InterPro" id="IPR050194">
    <property type="entry name" value="Glycosyltransferase_grp1"/>
</dbReference>
<proteinExistence type="predicted"/>
<dbReference type="InterPro" id="IPR001296">
    <property type="entry name" value="Glyco_trans_1"/>
</dbReference>
<dbReference type="Pfam" id="PF00534">
    <property type="entry name" value="Glycos_transf_1"/>
    <property type="match status" value="1"/>
</dbReference>
<evidence type="ECO:0000259" key="1">
    <source>
        <dbReference type="Pfam" id="PF00534"/>
    </source>
</evidence>
<protein>
    <recommendedName>
        <fullName evidence="5">Glycosyl transferase family 1</fullName>
    </recommendedName>
</protein>
<evidence type="ECO:0000259" key="2">
    <source>
        <dbReference type="Pfam" id="PF13439"/>
    </source>
</evidence>
<dbReference type="Gene3D" id="3.40.50.2000">
    <property type="entry name" value="Glycogen Phosphorylase B"/>
    <property type="match status" value="2"/>
</dbReference>
<evidence type="ECO:0008006" key="5">
    <source>
        <dbReference type="Google" id="ProtNLM"/>
    </source>
</evidence>
<dbReference type="GO" id="GO:0016757">
    <property type="term" value="F:glycosyltransferase activity"/>
    <property type="evidence" value="ECO:0007669"/>
    <property type="project" value="InterPro"/>
</dbReference>
<comment type="caution">
    <text evidence="3">The sequence shown here is derived from an EMBL/GenBank/DDBJ whole genome shotgun (WGS) entry which is preliminary data.</text>
</comment>